<comment type="caution">
    <text evidence="12">Lacks conserved residue(s) required for the propagation of feature annotation.</text>
</comment>
<feature type="domain" description="Nidogen G2 beta-barrel" evidence="17">
    <location>
        <begin position="480"/>
        <end position="705"/>
    </location>
</feature>
<evidence type="ECO:0000256" key="10">
    <source>
        <dbReference type="ARBA" id="ARBA00023157"/>
    </source>
</evidence>
<keyword evidence="7" id="KW-0106">Calcium</keyword>
<dbReference type="InterPro" id="IPR024731">
    <property type="entry name" value="NELL2-like_EGF"/>
</dbReference>
<keyword evidence="8" id="KW-0084">Basement membrane</keyword>
<evidence type="ECO:0000313" key="21">
    <source>
        <dbReference type="Proteomes" id="UP000274756"/>
    </source>
</evidence>
<proteinExistence type="predicted"/>
<evidence type="ECO:0000256" key="5">
    <source>
        <dbReference type="ARBA" id="ARBA00022729"/>
    </source>
</evidence>
<dbReference type="InterPro" id="IPR000033">
    <property type="entry name" value="LDLR_classB_rpt"/>
</dbReference>
<evidence type="ECO:0000256" key="8">
    <source>
        <dbReference type="ARBA" id="ARBA00022869"/>
    </source>
</evidence>
<evidence type="ECO:0000259" key="17">
    <source>
        <dbReference type="PROSITE" id="PS50993"/>
    </source>
</evidence>
<name>A0A0N4U4C0_DRAME</name>
<feature type="repeat" description="LDL-receptor class B" evidence="13">
    <location>
        <begin position="1460"/>
        <end position="1504"/>
    </location>
</feature>
<dbReference type="Pfam" id="PF12947">
    <property type="entry name" value="EGF_3"/>
    <property type="match status" value="1"/>
</dbReference>
<feature type="disulfide bond" evidence="12">
    <location>
        <begin position="1207"/>
        <end position="1224"/>
    </location>
</feature>
<keyword evidence="2" id="KW-0964">Secreted</keyword>
<dbReference type="SMART" id="SM00181">
    <property type="entry name" value="EGF"/>
    <property type="match status" value="13"/>
</dbReference>
<feature type="domain" description="EGF-like" evidence="16">
    <location>
        <begin position="1283"/>
        <end position="1324"/>
    </location>
</feature>
<dbReference type="PANTHER" id="PTHR46513:SF13">
    <property type="entry name" value="EGF-LIKE DOMAIN-CONTAINING PROTEIN"/>
    <property type="match status" value="1"/>
</dbReference>
<dbReference type="SMART" id="SM00135">
    <property type="entry name" value="LY"/>
    <property type="match status" value="5"/>
</dbReference>
<dbReference type="Gene3D" id="2.40.155.10">
    <property type="entry name" value="Green fluorescent protein"/>
    <property type="match status" value="1"/>
</dbReference>
<keyword evidence="11" id="KW-0325">Glycoprotein</keyword>
<feature type="domain" description="EGF-like" evidence="16">
    <location>
        <begin position="1196"/>
        <end position="1239"/>
    </location>
</feature>
<dbReference type="SUPFAM" id="SSF63825">
    <property type="entry name" value="YWTD domain"/>
    <property type="match status" value="1"/>
</dbReference>
<evidence type="ECO:0000259" key="18">
    <source>
        <dbReference type="PROSITE" id="PS51220"/>
    </source>
</evidence>
<evidence type="ECO:0000256" key="6">
    <source>
        <dbReference type="ARBA" id="ARBA00022737"/>
    </source>
</evidence>
<dbReference type="InterPro" id="IPR000152">
    <property type="entry name" value="EGF-type_Asp/Asn_hydroxyl_site"/>
</dbReference>
<dbReference type="CDD" id="cd00054">
    <property type="entry name" value="EGF_CA"/>
    <property type="match status" value="1"/>
</dbReference>
<feature type="disulfide bond" evidence="12">
    <location>
        <begin position="1117"/>
        <end position="1134"/>
    </location>
</feature>
<feature type="region of interest" description="Disordered" evidence="14">
    <location>
        <begin position="697"/>
        <end position="740"/>
    </location>
</feature>
<dbReference type="InterPro" id="IPR011042">
    <property type="entry name" value="6-blade_b-propeller_TolB-like"/>
</dbReference>
<feature type="disulfide bond" evidence="12">
    <location>
        <begin position="1162"/>
        <end position="1179"/>
    </location>
</feature>
<evidence type="ECO:0000256" key="4">
    <source>
        <dbReference type="ARBA" id="ARBA00022536"/>
    </source>
</evidence>
<dbReference type="GO" id="GO:0017147">
    <property type="term" value="F:Wnt-protein binding"/>
    <property type="evidence" value="ECO:0007669"/>
    <property type="project" value="TreeGrafter"/>
</dbReference>
<evidence type="ECO:0000256" key="12">
    <source>
        <dbReference type="PROSITE-ProRule" id="PRU00076"/>
    </source>
</evidence>
<dbReference type="PROSITE" id="PS51120">
    <property type="entry name" value="LDLRB"/>
    <property type="match status" value="3"/>
</dbReference>
<dbReference type="InterPro" id="IPR003886">
    <property type="entry name" value="NIDO_dom"/>
</dbReference>
<dbReference type="AlphaFoldDB" id="A0A0N4U4C0"/>
<feature type="compositionally biased region" description="Basic and acidic residues" evidence="14">
    <location>
        <begin position="339"/>
        <end position="371"/>
    </location>
</feature>
<dbReference type="FunFam" id="2.120.10.30:FF:000241">
    <property type="entry name" value="Low-density lipoprotein receptor-related protein 6"/>
    <property type="match status" value="1"/>
</dbReference>
<dbReference type="Proteomes" id="UP000274756">
    <property type="component" value="Unassembled WGS sequence"/>
</dbReference>
<dbReference type="Pfam" id="PF06119">
    <property type="entry name" value="NIDO"/>
    <property type="match status" value="1"/>
</dbReference>
<reference evidence="22" key="1">
    <citation type="submission" date="2016-04" db="UniProtKB">
        <authorList>
            <consortium name="WormBaseParasite"/>
        </authorList>
    </citation>
    <scope>IDENTIFICATION</scope>
</reference>
<feature type="domain" description="NIDO" evidence="18">
    <location>
        <begin position="85"/>
        <end position="235"/>
    </location>
</feature>
<feature type="repeat" description="LDL-receptor class B" evidence="13">
    <location>
        <begin position="1417"/>
        <end position="1459"/>
    </location>
</feature>
<evidence type="ECO:0000256" key="9">
    <source>
        <dbReference type="ARBA" id="ARBA00022889"/>
    </source>
</evidence>
<feature type="disulfide bond" evidence="12">
    <location>
        <begin position="956"/>
        <end position="973"/>
    </location>
</feature>
<dbReference type="Pfam" id="PF00058">
    <property type="entry name" value="Ldl_recept_b"/>
    <property type="match status" value="1"/>
</dbReference>
<feature type="repeat" description="LDL-receptor class B" evidence="13">
    <location>
        <begin position="1374"/>
        <end position="1416"/>
    </location>
</feature>
<dbReference type="PROSITE" id="PS50993">
    <property type="entry name" value="NIDOGEN_G2"/>
    <property type="match status" value="1"/>
</dbReference>
<evidence type="ECO:0000259" key="16">
    <source>
        <dbReference type="PROSITE" id="PS50026"/>
    </source>
</evidence>
<evidence type="ECO:0000256" key="7">
    <source>
        <dbReference type="ARBA" id="ARBA00022837"/>
    </source>
</evidence>
<feature type="region of interest" description="Disordered" evidence="14">
    <location>
        <begin position="256"/>
        <end position="308"/>
    </location>
</feature>
<dbReference type="SMART" id="SM00682">
    <property type="entry name" value="G2F"/>
    <property type="match status" value="1"/>
</dbReference>
<protein>
    <submittedName>
        <fullName evidence="22">Nidogen-1</fullName>
    </submittedName>
</protein>
<feature type="region of interest" description="Disordered" evidence="14">
    <location>
        <begin position="335"/>
        <end position="385"/>
    </location>
</feature>
<evidence type="ECO:0000256" key="1">
    <source>
        <dbReference type="ARBA" id="ARBA00004302"/>
    </source>
</evidence>
<dbReference type="Pfam" id="PF07645">
    <property type="entry name" value="EGF_CA"/>
    <property type="match status" value="1"/>
</dbReference>
<comment type="subcellular location">
    <subcellularLocation>
        <location evidence="1">Secreted</location>
        <location evidence="1">Extracellular space</location>
        <location evidence="1">Extracellular matrix</location>
        <location evidence="1">Basement membrane</location>
    </subcellularLocation>
</comment>
<sequence>MKLIYEFLLVPSIFFCTSTSKLYGYGQDRGDQEIPFSPDSYGMSLDVPIIYSEETQNELFISSNGIVSFGKSIETGDSVDARQLNSIAVFYVPVTDGTVYYRATSSDSNLLNDITERIQKNFPQEDSADFTALHAIVLTWDQMKNADPTQGSNQFQLILATDGITSYAFFIYGRIDWTSSNGQHAEAGFYFANGRQHSLIHSGTDSMRELVQLVASNFVPKIFNENNHFGELKRILMIYRKARKFSLSNNQREGSQIFRISGSTPEDPRGASGIDDYQYSDYNERDYDEDEGNDRQHQPSNADCPPDPYRYHCPPECQILSDDRGCSLCVCTQPPSHSIHSETNRIESDTEVKMSKHASEVDNGARNDKYPHSASSDSLSNAVDEEEELIPYSPHTKNKDGHSDEAENRIPDNVEEAIPNADLSNDLSQDNESPLNCDAANQVMKVCHQHAECVDYSPGYCCKCLPGYYGNGQECLKKDEPQRINGGFEGVINGEELQRTELHTYVTTSEGRAYTALSQISPQLGRSLLLLDSIGGVMGWLFAKVASAKSYNGFELTGGLFNRTVNVHIGDRNTVTIRQQFSGRDIYHYFKAHILVTGTLPPVNEGAEIIFPDHEDEYRREGPGFVRSYSTYNVIIKEGATENPVKLTVDQQIHYNECSFKKFDKDALVVIRVTRPHVVYDVEEKIVRYASENLATDERKHSGYPEESKETHREEHRTDPDQQPLTERENARDSQNPCSSGRHLCTSPNMFCSPVDYSYRCECQQGYQVQLDSSVQLGWICVDTNECERRDHTCDHNAVCQNTEGSYTCACKEGFSGDGRQCEEIGDEIDSKSSIESTRKGCQAHQDCHQWGECVFESDGKPNYCRCRGWYVGDGINHCGPPGETPVKPRIEQIESGCERIACDANAQCKVSATGEAKCACKSGFHGDGYQCKPLVAETTPKSSKTDVICRAHSECGSNANCVYGVEVGYYRCVCVPPYKGNGINCVLDDTAVITNPPASCDIINNCDPNGDCVFEKGPRGEGYHRCRCRPGYTGDGIQCTMTSLETFPLMPPGSEQCDRLNNCHESAECVHDPLKNIFKCQCLDGYVGDGYICNLIHTSLPHTDDAPARCHEASDCHHNAHCIVREHSMDYICECLPGYRGDGIRECNLADECNPVDSRYCHPNAECIYGVNEGAYVCKCKQGYTGTGQDCQPATAVSCNERPEMCHANAECIYSHEKNEYVCVCKHGSFGDGYRNCIVQERMESSRCSGCSVHASCLKDSSDMWKCRCNPGYQGNGQICTPIGDCLDDRSICDVNAECVPGEFGQYVCNCVYGYHGNGRICSPDSDTRKESLLIGRGMMIIHRSTNIDTPGKQLIIVPHQIAVGIDFDCQEERIVWSDIAGHALRTASFNGTDEKKFLETVLKSPEGIAVDTSSRNVYYVDSIKDEIGVATLDGKYQKAIVNEGLVNPRALAIDLRNRHLYYSDWHRENPLIGRVDLDGSNNSPFINTDIHLPNGLTILEQRQELCWVDAGMQRLSCIDLTGRNRRVVFAPLEYPFGLTSLNEQRFYWTDWRDNKIHSVSIYGDGYFSFPPTLGGSGRLYGITAVPSTCRGASSGCAINNGGCKYICLPQRNNNVKCVCPDNIKGLEGC</sequence>
<dbReference type="GO" id="GO:0042813">
    <property type="term" value="F:Wnt receptor activity"/>
    <property type="evidence" value="ECO:0007669"/>
    <property type="project" value="TreeGrafter"/>
</dbReference>
<dbReference type="GO" id="GO:0060070">
    <property type="term" value="P:canonical Wnt signaling pathway"/>
    <property type="evidence" value="ECO:0007669"/>
    <property type="project" value="TreeGrafter"/>
</dbReference>
<feature type="signal peptide" evidence="15">
    <location>
        <begin position="1"/>
        <end position="19"/>
    </location>
</feature>
<dbReference type="InterPro" id="IPR009030">
    <property type="entry name" value="Growth_fac_rcpt_cys_sf"/>
</dbReference>
<evidence type="ECO:0000256" key="15">
    <source>
        <dbReference type="SAM" id="SignalP"/>
    </source>
</evidence>
<dbReference type="SMART" id="SM00179">
    <property type="entry name" value="EGF_CA"/>
    <property type="match status" value="3"/>
</dbReference>
<dbReference type="GO" id="GO:0005604">
    <property type="term" value="C:basement membrane"/>
    <property type="evidence" value="ECO:0007669"/>
    <property type="project" value="UniProtKB-SubCell"/>
</dbReference>
<dbReference type="PANTHER" id="PTHR46513">
    <property type="entry name" value="VITELLOGENIN RECEPTOR-LIKE PROTEIN-RELATED-RELATED"/>
    <property type="match status" value="1"/>
</dbReference>
<gene>
    <name evidence="19" type="ORF">DME_LOCUS5982</name>
</gene>
<evidence type="ECO:0000256" key="2">
    <source>
        <dbReference type="ARBA" id="ARBA00022525"/>
    </source>
</evidence>
<feature type="domain" description="EGF-like" evidence="16">
    <location>
        <begin position="783"/>
        <end position="823"/>
    </location>
</feature>
<dbReference type="SUPFAM" id="SSF57184">
    <property type="entry name" value="Growth factor receptor domain"/>
    <property type="match status" value="1"/>
</dbReference>
<dbReference type="SMART" id="SM00539">
    <property type="entry name" value="NIDO"/>
    <property type="match status" value="1"/>
</dbReference>
<feature type="domain" description="EGF-like" evidence="16">
    <location>
        <begin position="1150"/>
        <end position="1193"/>
    </location>
</feature>
<keyword evidence="5 15" id="KW-0732">Signal</keyword>
<feature type="disulfide bond" evidence="12">
    <location>
        <begin position="1064"/>
        <end position="1081"/>
    </location>
</feature>
<dbReference type="SUPFAM" id="SSF57196">
    <property type="entry name" value="EGF/Laminin"/>
    <property type="match status" value="2"/>
</dbReference>
<dbReference type="PROSITE" id="PS50026">
    <property type="entry name" value="EGF_3"/>
    <property type="match status" value="8"/>
</dbReference>
<dbReference type="STRING" id="318479.A0A0N4U4C0"/>
<evidence type="ECO:0000256" key="13">
    <source>
        <dbReference type="PROSITE-ProRule" id="PRU00461"/>
    </source>
</evidence>
<dbReference type="PROSITE" id="PS01186">
    <property type="entry name" value="EGF_2"/>
    <property type="match status" value="10"/>
</dbReference>
<dbReference type="Proteomes" id="UP000038040">
    <property type="component" value="Unplaced"/>
</dbReference>
<dbReference type="CDD" id="cd00053">
    <property type="entry name" value="EGF"/>
    <property type="match status" value="1"/>
</dbReference>
<dbReference type="FunFam" id="2.10.25.10:FF:000038">
    <property type="entry name" value="Fibrillin 2"/>
    <property type="match status" value="1"/>
</dbReference>
<dbReference type="InterPro" id="IPR049883">
    <property type="entry name" value="NOTCH1_EGF-like"/>
</dbReference>
<dbReference type="InterPro" id="IPR050778">
    <property type="entry name" value="Cueball_EGF_LRP_Nidogen"/>
</dbReference>
<dbReference type="PROSITE" id="PS00010">
    <property type="entry name" value="ASX_HYDROXYL"/>
    <property type="match status" value="1"/>
</dbReference>
<feature type="domain" description="EGF-like" evidence="16">
    <location>
        <begin position="1107"/>
        <end position="1149"/>
    </location>
</feature>
<dbReference type="InterPro" id="IPR006605">
    <property type="entry name" value="G2_nidogen/fibulin_G2F"/>
</dbReference>
<dbReference type="Gene3D" id="2.10.25.10">
    <property type="entry name" value="Laminin"/>
    <property type="match status" value="10"/>
</dbReference>
<dbReference type="EMBL" id="UYYG01001154">
    <property type="protein sequence ID" value="VDN56009.1"/>
    <property type="molecule type" value="Genomic_DNA"/>
</dbReference>
<feature type="chain" id="PRO_5041039484" evidence="15">
    <location>
        <begin position="20"/>
        <end position="1631"/>
    </location>
</feature>
<organism evidence="20 22">
    <name type="scientific">Dracunculus medinensis</name>
    <name type="common">Guinea worm</name>
    <dbReference type="NCBI Taxonomy" id="318479"/>
    <lineage>
        <taxon>Eukaryota</taxon>
        <taxon>Metazoa</taxon>
        <taxon>Ecdysozoa</taxon>
        <taxon>Nematoda</taxon>
        <taxon>Chromadorea</taxon>
        <taxon>Rhabditida</taxon>
        <taxon>Spirurina</taxon>
        <taxon>Dracunculoidea</taxon>
        <taxon>Dracunculidae</taxon>
        <taxon>Dracunculus</taxon>
    </lineage>
</organism>
<evidence type="ECO:0000256" key="11">
    <source>
        <dbReference type="ARBA" id="ARBA00023180"/>
    </source>
</evidence>
<dbReference type="PROSITE" id="PS51220">
    <property type="entry name" value="NIDO"/>
    <property type="match status" value="1"/>
</dbReference>
<feature type="domain" description="EGF-like" evidence="16">
    <location>
        <begin position="997"/>
        <end position="1041"/>
    </location>
</feature>
<keyword evidence="9" id="KW-0130">Cell adhesion</keyword>
<dbReference type="OrthoDB" id="9990982at2759"/>
<keyword evidence="10 12" id="KW-1015">Disulfide bond</keyword>
<dbReference type="GO" id="GO:0007160">
    <property type="term" value="P:cell-matrix adhesion"/>
    <property type="evidence" value="ECO:0007669"/>
    <property type="project" value="InterPro"/>
</dbReference>
<dbReference type="InterPro" id="IPR018097">
    <property type="entry name" value="EGF_Ca-bd_CS"/>
</dbReference>
<keyword evidence="6" id="KW-0677">Repeat</keyword>
<dbReference type="InterPro" id="IPR001881">
    <property type="entry name" value="EGF-like_Ca-bd_dom"/>
</dbReference>
<reference evidence="19 21" key="2">
    <citation type="submission" date="2018-11" db="EMBL/GenBank/DDBJ databases">
        <authorList>
            <consortium name="Pathogen Informatics"/>
        </authorList>
    </citation>
    <scope>NUCLEOTIDE SEQUENCE [LARGE SCALE GENOMIC DNA]</scope>
</reference>
<feature type="compositionally biased region" description="Basic and acidic residues" evidence="14">
    <location>
        <begin position="697"/>
        <end position="732"/>
    </location>
</feature>
<keyword evidence="21" id="KW-1185">Reference proteome</keyword>
<dbReference type="Pfam" id="PF07474">
    <property type="entry name" value="G2F"/>
    <property type="match status" value="1"/>
</dbReference>
<keyword evidence="3" id="KW-0272">Extracellular matrix</keyword>
<dbReference type="GO" id="GO:0005509">
    <property type="term" value="F:calcium ion binding"/>
    <property type="evidence" value="ECO:0007669"/>
    <property type="project" value="InterPro"/>
</dbReference>
<evidence type="ECO:0000256" key="3">
    <source>
        <dbReference type="ARBA" id="ARBA00022530"/>
    </source>
</evidence>
<evidence type="ECO:0000256" key="14">
    <source>
        <dbReference type="SAM" id="MobiDB-lite"/>
    </source>
</evidence>
<accession>A0A0N4U4C0</accession>
<dbReference type="WBParaSite" id="DME_0000162201-mRNA-1">
    <property type="protein sequence ID" value="DME_0000162201-mRNA-1"/>
    <property type="gene ID" value="DME_0000162201"/>
</dbReference>
<dbReference type="SUPFAM" id="SSF54511">
    <property type="entry name" value="GFP-like"/>
    <property type="match status" value="1"/>
</dbReference>
<dbReference type="InterPro" id="IPR009017">
    <property type="entry name" value="GFP"/>
</dbReference>
<evidence type="ECO:0000313" key="20">
    <source>
        <dbReference type="Proteomes" id="UP000038040"/>
    </source>
</evidence>
<dbReference type="Gene3D" id="2.120.10.30">
    <property type="entry name" value="TolB, C-terminal domain"/>
    <property type="match status" value="1"/>
</dbReference>
<dbReference type="PROSITE" id="PS01187">
    <property type="entry name" value="EGF_CA"/>
    <property type="match status" value="1"/>
</dbReference>
<evidence type="ECO:0000313" key="22">
    <source>
        <dbReference type="WBParaSite" id="DME_0000162201-mRNA-1"/>
    </source>
</evidence>
<feature type="domain" description="EGF-like" evidence="16">
    <location>
        <begin position="946"/>
        <end position="987"/>
    </location>
</feature>
<feature type="domain" description="EGF-like" evidence="16">
    <location>
        <begin position="1054"/>
        <end position="1095"/>
    </location>
</feature>
<evidence type="ECO:0000313" key="19">
    <source>
        <dbReference type="EMBL" id="VDN56009.1"/>
    </source>
</evidence>
<keyword evidence="4 12" id="KW-0245">EGF-like domain</keyword>
<dbReference type="GO" id="GO:0005886">
    <property type="term" value="C:plasma membrane"/>
    <property type="evidence" value="ECO:0007669"/>
    <property type="project" value="TreeGrafter"/>
</dbReference>
<dbReference type="InterPro" id="IPR000742">
    <property type="entry name" value="EGF"/>
</dbReference>